<proteinExistence type="predicted"/>
<gene>
    <name evidence="1" type="ORF">dnm_053850</name>
</gene>
<name>A0A975BQQ9_9BACT</name>
<evidence type="ECO:0000313" key="1">
    <source>
        <dbReference type="EMBL" id="QTA89335.1"/>
    </source>
</evidence>
<evidence type="ECO:0000313" key="2">
    <source>
        <dbReference type="Proteomes" id="UP000663722"/>
    </source>
</evidence>
<keyword evidence="2" id="KW-1185">Reference proteome</keyword>
<dbReference type="KEGG" id="dmm:dnm_053850"/>
<dbReference type="AlphaFoldDB" id="A0A975BQQ9"/>
<dbReference type="Proteomes" id="UP000663722">
    <property type="component" value="Chromosome"/>
</dbReference>
<protein>
    <submittedName>
        <fullName evidence="1">Uncharacterized protein</fullName>
    </submittedName>
</protein>
<accession>A0A975BQQ9</accession>
<dbReference type="EMBL" id="CP061800">
    <property type="protein sequence ID" value="QTA89335.1"/>
    <property type="molecule type" value="Genomic_DNA"/>
</dbReference>
<dbReference type="RefSeq" id="WP_207678000.1">
    <property type="nucleotide sequence ID" value="NZ_CP061800.1"/>
</dbReference>
<reference evidence="1" key="1">
    <citation type="journal article" date="2021" name="Microb. Physiol.">
        <title>Proteogenomic Insights into the Physiology of Marine, Sulfate-Reducing, Filamentous Desulfonema limicola and Desulfonema magnum.</title>
        <authorList>
            <person name="Schnaars V."/>
            <person name="Wohlbrand L."/>
            <person name="Scheve S."/>
            <person name="Hinrichs C."/>
            <person name="Reinhardt R."/>
            <person name="Rabus R."/>
        </authorList>
    </citation>
    <scope>NUCLEOTIDE SEQUENCE</scope>
    <source>
        <strain evidence="1">4be13</strain>
    </source>
</reference>
<sequence length="85" mass="9163">MVLIISEKYLCQQCYKDAVPTGLEKNTGAYLCYKDAVPTGLGETRRNISAKTPCIGVGGDSAELGNTCYSFSGGIYANHRLYSDT</sequence>
<organism evidence="1 2">
    <name type="scientific">Desulfonema magnum</name>
    <dbReference type="NCBI Taxonomy" id="45655"/>
    <lineage>
        <taxon>Bacteria</taxon>
        <taxon>Pseudomonadati</taxon>
        <taxon>Thermodesulfobacteriota</taxon>
        <taxon>Desulfobacteria</taxon>
        <taxon>Desulfobacterales</taxon>
        <taxon>Desulfococcaceae</taxon>
        <taxon>Desulfonema</taxon>
    </lineage>
</organism>